<dbReference type="GO" id="GO:0005248">
    <property type="term" value="F:voltage-gated sodium channel activity"/>
    <property type="evidence" value="ECO:0007669"/>
    <property type="project" value="TreeGrafter"/>
</dbReference>
<gene>
    <name evidence="8" type="ORF">EVOR1521_LOCUS20714</name>
</gene>
<accession>A0AA36NAM0</accession>
<name>A0AA36NAM0_9DINO</name>
<dbReference type="Pfam" id="PF00520">
    <property type="entry name" value="Ion_trans"/>
    <property type="match status" value="1"/>
</dbReference>
<dbReference type="PANTHER" id="PTHR10037:SF62">
    <property type="entry name" value="SODIUM CHANNEL PROTEIN 60E"/>
    <property type="match status" value="1"/>
</dbReference>
<evidence type="ECO:0000256" key="5">
    <source>
        <dbReference type="ARBA" id="ARBA00023136"/>
    </source>
</evidence>
<dbReference type="EMBL" id="CAUJNA010003233">
    <property type="protein sequence ID" value="CAJ1396486.1"/>
    <property type="molecule type" value="Genomic_DNA"/>
</dbReference>
<dbReference type="GO" id="GO:0001518">
    <property type="term" value="C:voltage-gated sodium channel complex"/>
    <property type="evidence" value="ECO:0007669"/>
    <property type="project" value="TreeGrafter"/>
</dbReference>
<evidence type="ECO:0000259" key="7">
    <source>
        <dbReference type="PROSITE" id="PS50222"/>
    </source>
</evidence>
<sequence length="289" mass="32456">MVQFQTLWQLVQGLMLSLTTLLWTFLLIMILMYIFAILGMELITIDGALPSESPYNVAARENFRSFQDAILTLLQVFSLDSIGSVYRPLVNQRMFLFFYFITAMLVLAIALMNLVTAVMVNTSLDQASQDKEAKQAWEAAKRKKQVEHLRRMFASLDEDGSGELSLEELLEAPEDLICDLKEISTVDDLEELFSMLDYDGGGAIDTNEFCEGILKVANESRSAVELGRLMKQCNEILSNTNMLMDFVKAPVDKVKGDAARGSTPMTGQALACTSGWGNWRTRWQPCTRT</sequence>
<dbReference type="Gene3D" id="1.10.238.10">
    <property type="entry name" value="EF-hand"/>
    <property type="match status" value="1"/>
</dbReference>
<dbReference type="SUPFAM" id="SSF81324">
    <property type="entry name" value="Voltage-gated potassium channels"/>
    <property type="match status" value="1"/>
</dbReference>
<evidence type="ECO:0000256" key="4">
    <source>
        <dbReference type="ARBA" id="ARBA00022989"/>
    </source>
</evidence>
<dbReference type="InterPro" id="IPR002048">
    <property type="entry name" value="EF_hand_dom"/>
</dbReference>
<keyword evidence="4 6" id="KW-1133">Transmembrane helix</keyword>
<evidence type="ECO:0000256" key="1">
    <source>
        <dbReference type="ARBA" id="ARBA00004141"/>
    </source>
</evidence>
<reference evidence="8" key="1">
    <citation type="submission" date="2023-08" db="EMBL/GenBank/DDBJ databases">
        <authorList>
            <person name="Chen Y."/>
            <person name="Shah S."/>
            <person name="Dougan E. K."/>
            <person name="Thang M."/>
            <person name="Chan C."/>
        </authorList>
    </citation>
    <scope>NUCLEOTIDE SEQUENCE</scope>
</reference>
<dbReference type="SUPFAM" id="SSF47473">
    <property type="entry name" value="EF-hand"/>
    <property type="match status" value="1"/>
</dbReference>
<feature type="transmembrane region" description="Helical" evidence="6">
    <location>
        <begin position="96"/>
        <end position="120"/>
    </location>
</feature>
<dbReference type="AlphaFoldDB" id="A0AA36NAM0"/>
<dbReference type="InterPro" id="IPR005821">
    <property type="entry name" value="Ion_trans_dom"/>
</dbReference>
<comment type="caution">
    <text evidence="8">The sequence shown here is derived from an EMBL/GenBank/DDBJ whole genome shotgun (WGS) entry which is preliminary data.</text>
</comment>
<dbReference type="Pfam" id="PF13499">
    <property type="entry name" value="EF-hand_7"/>
    <property type="match status" value="1"/>
</dbReference>
<dbReference type="Proteomes" id="UP001178507">
    <property type="component" value="Unassembled WGS sequence"/>
</dbReference>
<dbReference type="InterPro" id="IPR011992">
    <property type="entry name" value="EF-hand-dom_pair"/>
</dbReference>
<dbReference type="SMART" id="SM00054">
    <property type="entry name" value="EFh"/>
    <property type="match status" value="2"/>
</dbReference>
<organism evidence="8 9">
    <name type="scientific">Effrenium voratum</name>
    <dbReference type="NCBI Taxonomy" id="2562239"/>
    <lineage>
        <taxon>Eukaryota</taxon>
        <taxon>Sar</taxon>
        <taxon>Alveolata</taxon>
        <taxon>Dinophyceae</taxon>
        <taxon>Suessiales</taxon>
        <taxon>Symbiodiniaceae</taxon>
        <taxon>Effrenium</taxon>
    </lineage>
</organism>
<evidence type="ECO:0000256" key="2">
    <source>
        <dbReference type="ARBA" id="ARBA00022692"/>
    </source>
</evidence>
<evidence type="ECO:0000256" key="3">
    <source>
        <dbReference type="ARBA" id="ARBA00022837"/>
    </source>
</evidence>
<dbReference type="Gene3D" id="1.10.287.70">
    <property type="match status" value="1"/>
</dbReference>
<dbReference type="PROSITE" id="PS00018">
    <property type="entry name" value="EF_HAND_1"/>
    <property type="match status" value="2"/>
</dbReference>
<proteinExistence type="predicted"/>
<feature type="domain" description="EF-hand" evidence="7">
    <location>
        <begin position="144"/>
        <end position="179"/>
    </location>
</feature>
<keyword evidence="5 6" id="KW-0472">Membrane</keyword>
<dbReference type="GO" id="GO:0005509">
    <property type="term" value="F:calcium ion binding"/>
    <property type="evidence" value="ECO:0007669"/>
    <property type="project" value="InterPro"/>
</dbReference>
<keyword evidence="3" id="KW-0106">Calcium</keyword>
<feature type="transmembrane region" description="Helical" evidence="6">
    <location>
        <begin position="20"/>
        <end position="43"/>
    </location>
</feature>
<comment type="subcellular location">
    <subcellularLocation>
        <location evidence="1">Membrane</location>
        <topology evidence="1">Multi-pass membrane protein</topology>
    </subcellularLocation>
</comment>
<evidence type="ECO:0000256" key="6">
    <source>
        <dbReference type="SAM" id="Phobius"/>
    </source>
</evidence>
<evidence type="ECO:0000313" key="8">
    <source>
        <dbReference type="EMBL" id="CAJ1396486.1"/>
    </source>
</evidence>
<keyword evidence="2 6" id="KW-0812">Transmembrane</keyword>
<dbReference type="InterPro" id="IPR043203">
    <property type="entry name" value="VGCC_Ca_Na"/>
</dbReference>
<evidence type="ECO:0000313" key="9">
    <source>
        <dbReference type="Proteomes" id="UP001178507"/>
    </source>
</evidence>
<dbReference type="PROSITE" id="PS50222">
    <property type="entry name" value="EF_HAND_2"/>
    <property type="match status" value="2"/>
</dbReference>
<dbReference type="PANTHER" id="PTHR10037">
    <property type="entry name" value="VOLTAGE-GATED CATION CHANNEL CALCIUM AND SODIUM"/>
    <property type="match status" value="1"/>
</dbReference>
<feature type="domain" description="EF-hand" evidence="7">
    <location>
        <begin position="184"/>
        <end position="219"/>
    </location>
</feature>
<dbReference type="InterPro" id="IPR018247">
    <property type="entry name" value="EF_Hand_1_Ca_BS"/>
</dbReference>
<keyword evidence="9" id="KW-1185">Reference proteome</keyword>
<protein>
    <recommendedName>
        <fullName evidence="7">EF-hand domain-containing protein</fullName>
    </recommendedName>
</protein>